<keyword evidence="2" id="KW-1185">Reference proteome</keyword>
<dbReference type="InterPro" id="IPR029063">
    <property type="entry name" value="SAM-dependent_MTases_sf"/>
</dbReference>
<gene>
    <name evidence="1" type="ORF">CJD36_006295</name>
</gene>
<evidence type="ECO:0000313" key="2">
    <source>
        <dbReference type="Proteomes" id="UP000239872"/>
    </source>
</evidence>
<dbReference type="Gene3D" id="3.40.50.150">
    <property type="entry name" value="Vaccinia Virus protein VP39"/>
    <property type="match status" value="1"/>
</dbReference>
<proteinExistence type="predicted"/>
<dbReference type="PANTHER" id="PTHR40036:SF1">
    <property type="entry name" value="MACROCIN O-METHYLTRANSFERASE"/>
    <property type="match status" value="1"/>
</dbReference>
<sequence length="248" mass="29284">MSKSRAFKLEIIKFSKDFLLATRLLQVFAPLNKLFFFLYNFNQLTSWVHKNKKEKYLMNDFYRSKRNYDDRLKSFEAIVRHYGMAEAPIAYLEFGVAAGYSFRWWMAECKNANAGFYGFDTFEGLPEKWGMFAKGDMSYGIPVLEDKRAHFYKGFFQDTLNNFLFAEGNGLRGRRKIIHLDADLFTATIFALSQLYPYLEKGDIIMFDEFSVYDHEFMAFKIFTESFYMNLKPISAQNNFYHAAFEVV</sequence>
<dbReference type="AlphaFoldDB" id="A0A2S7SWV1"/>
<dbReference type="Pfam" id="PF05711">
    <property type="entry name" value="TylF"/>
    <property type="match status" value="1"/>
</dbReference>
<evidence type="ECO:0008006" key="3">
    <source>
        <dbReference type="Google" id="ProtNLM"/>
    </source>
</evidence>
<dbReference type="RefSeq" id="WP_105038288.1">
    <property type="nucleotide sequence ID" value="NZ_PPSL01000002.1"/>
</dbReference>
<organism evidence="1 2">
    <name type="scientific">Flavipsychrobacter stenotrophus</name>
    <dbReference type="NCBI Taxonomy" id="2077091"/>
    <lineage>
        <taxon>Bacteria</taxon>
        <taxon>Pseudomonadati</taxon>
        <taxon>Bacteroidota</taxon>
        <taxon>Chitinophagia</taxon>
        <taxon>Chitinophagales</taxon>
        <taxon>Chitinophagaceae</taxon>
        <taxon>Flavipsychrobacter</taxon>
    </lineage>
</organism>
<dbReference type="EMBL" id="PPSL01000002">
    <property type="protein sequence ID" value="PQJ11409.1"/>
    <property type="molecule type" value="Genomic_DNA"/>
</dbReference>
<accession>A0A2S7SWV1</accession>
<dbReference type="SUPFAM" id="SSF53335">
    <property type="entry name" value="S-adenosyl-L-methionine-dependent methyltransferases"/>
    <property type="match status" value="1"/>
</dbReference>
<dbReference type="Proteomes" id="UP000239872">
    <property type="component" value="Unassembled WGS sequence"/>
</dbReference>
<dbReference type="PANTHER" id="PTHR40036">
    <property type="entry name" value="MACROCIN O-METHYLTRANSFERASE"/>
    <property type="match status" value="1"/>
</dbReference>
<reference evidence="1 2" key="1">
    <citation type="submission" date="2018-01" db="EMBL/GenBank/DDBJ databases">
        <title>A novel member of the phylum Bacteroidetes isolated from glacier ice.</title>
        <authorList>
            <person name="Liu Q."/>
            <person name="Xin Y.-H."/>
        </authorList>
    </citation>
    <scope>NUCLEOTIDE SEQUENCE [LARGE SCALE GENOMIC DNA]</scope>
    <source>
        <strain evidence="1 2">RB1R16</strain>
    </source>
</reference>
<protein>
    <recommendedName>
        <fullName evidence="3">Macrocin O-methyltransferase</fullName>
    </recommendedName>
</protein>
<dbReference type="OrthoDB" id="3826968at2"/>
<evidence type="ECO:0000313" key="1">
    <source>
        <dbReference type="EMBL" id="PQJ11409.1"/>
    </source>
</evidence>
<name>A0A2S7SWV1_9BACT</name>
<comment type="caution">
    <text evidence="1">The sequence shown here is derived from an EMBL/GenBank/DDBJ whole genome shotgun (WGS) entry which is preliminary data.</text>
</comment>
<dbReference type="InterPro" id="IPR008884">
    <property type="entry name" value="TylF_MeTrfase"/>
</dbReference>